<evidence type="ECO:0000256" key="1">
    <source>
        <dbReference type="SAM" id="MobiDB-lite"/>
    </source>
</evidence>
<dbReference type="EMBL" id="HBUE01157662">
    <property type="protein sequence ID" value="CAG6508578.1"/>
    <property type="molecule type" value="Transcribed_RNA"/>
</dbReference>
<accession>A0A8D8IXF7</accession>
<protein>
    <submittedName>
        <fullName evidence="2">(northern house mosquito) hypothetical protein</fullName>
    </submittedName>
</protein>
<reference evidence="2" key="1">
    <citation type="submission" date="2021-05" db="EMBL/GenBank/DDBJ databases">
        <authorList>
            <person name="Alioto T."/>
            <person name="Alioto T."/>
            <person name="Gomez Garrido J."/>
        </authorList>
    </citation>
    <scope>NUCLEOTIDE SEQUENCE</scope>
</reference>
<dbReference type="EMBL" id="HBUE01157661">
    <property type="protein sequence ID" value="CAG6508575.1"/>
    <property type="molecule type" value="Transcribed_RNA"/>
</dbReference>
<evidence type="ECO:0000313" key="2">
    <source>
        <dbReference type="EMBL" id="CAG6559931.1"/>
    </source>
</evidence>
<proteinExistence type="predicted"/>
<sequence>MPCGAPNSTKLRSSGCVRASKNSSGSWPVPRTSWTRPVTTCAGCSAPTRSCPAKPRASRCRSSISRRDSVVTDQPVSCQQTMTTAITTNGLFSHERESKNLNPEIELCRICSSHKESNYLHTKYYLRQT</sequence>
<organism evidence="2">
    <name type="scientific">Culex pipiens</name>
    <name type="common">House mosquito</name>
    <dbReference type="NCBI Taxonomy" id="7175"/>
    <lineage>
        <taxon>Eukaryota</taxon>
        <taxon>Metazoa</taxon>
        <taxon>Ecdysozoa</taxon>
        <taxon>Arthropoda</taxon>
        <taxon>Hexapoda</taxon>
        <taxon>Insecta</taxon>
        <taxon>Pterygota</taxon>
        <taxon>Neoptera</taxon>
        <taxon>Endopterygota</taxon>
        <taxon>Diptera</taxon>
        <taxon>Nematocera</taxon>
        <taxon>Culicoidea</taxon>
        <taxon>Culicidae</taxon>
        <taxon>Culicinae</taxon>
        <taxon>Culicini</taxon>
        <taxon>Culex</taxon>
        <taxon>Culex</taxon>
    </lineage>
</organism>
<dbReference type="EMBL" id="HBUE01262786">
    <property type="protein sequence ID" value="CAG6559934.1"/>
    <property type="molecule type" value="Transcribed_RNA"/>
</dbReference>
<name>A0A8D8IXF7_CULPI</name>
<dbReference type="AlphaFoldDB" id="A0A8D8IXF7"/>
<feature type="compositionally biased region" description="Polar residues" evidence="1">
    <location>
        <begin position="20"/>
        <end position="31"/>
    </location>
</feature>
<feature type="compositionally biased region" description="Polar residues" evidence="1">
    <location>
        <begin position="1"/>
        <end position="12"/>
    </location>
</feature>
<feature type="region of interest" description="Disordered" evidence="1">
    <location>
        <begin position="1"/>
        <end position="31"/>
    </location>
</feature>
<dbReference type="EMBL" id="HBUE01262785">
    <property type="protein sequence ID" value="CAG6559931.1"/>
    <property type="molecule type" value="Transcribed_RNA"/>
</dbReference>